<dbReference type="Proteomes" id="UP000250088">
    <property type="component" value="Chromosome"/>
</dbReference>
<dbReference type="SUPFAM" id="SSF53850">
    <property type="entry name" value="Periplasmic binding protein-like II"/>
    <property type="match status" value="1"/>
</dbReference>
<dbReference type="InterPro" id="IPR011852">
    <property type="entry name" value="TRAP_TAXI"/>
</dbReference>
<evidence type="ECO:0000313" key="2">
    <source>
        <dbReference type="Proteomes" id="UP000250088"/>
    </source>
</evidence>
<proteinExistence type="predicted"/>
<dbReference type="PROSITE" id="PS51257">
    <property type="entry name" value="PROKAR_LIPOPROTEIN"/>
    <property type="match status" value="1"/>
</dbReference>
<dbReference type="AlphaFoldDB" id="A0A2Z2HTN3"/>
<keyword evidence="2" id="KW-1185">Reference proteome</keyword>
<dbReference type="KEGG" id="naj:B1756_12835"/>
<dbReference type="PANTHER" id="PTHR42941">
    <property type="entry name" value="SLL1037 PROTEIN"/>
    <property type="match status" value="1"/>
</dbReference>
<dbReference type="OrthoDB" id="27995at2157"/>
<dbReference type="RefSeq" id="WP_086888893.1">
    <property type="nucleotide sequence ID" value="NZ_CP019893.1"/>
</dbReference>
<gene>
    <name evidence="1" type="ORF">B1756_12835</name>
</gene>
<dbReference type="Gene3D" id="3.40.190.10">
    <property type="entry name" value="Periplasmic binding protein-like II"/>
    <property type="match status" value="2"/>
</dbReference>
<dbReference type="Pfam" id="PF16868">
    <property type="entry name" value="NMT1_3"/>
    <property type="match status" value="1"/>
</dbReference>
<reference evidence="2" key="1">
    <citation type="submission" date="2017-02" db="EMBL/GenBank/DDBJ databases">
        <title>Natronthermophilus aegyptiacus gen. nov.,sp. nov., an aerobic, extremely halophilic alkalithermophilic archaeon isolated from the athalassohaline Wadi An Natrun, Egypt.</title>
        <authorList>
            <person name="Zhao B."/>
        </authorList>
    </citation>
    <scope>NUCLEOTIDE SEQUENCE [LARGE SCALE GENOMIC DNA]</scope>
    <source>
        <strain evidence="2">JW/NM-HA 15</strain>
    </source>
</reference>
<sequence>MARDRYVSRRKVLASAAAGTTLSVAGCLGGSDTEGTDEQTIRMQTATEGTTAYAANGGLAAVVNEHTDDLFVEARPSAGSEANIGALMREDVEMVYVQNWTMNQILEGVEPFHEVNFEPAQILHFYSLPWFFLTADDELETLSDIGPETQVNPTPEGSGTAPALEHALSFAADDYERVSYGYSEQGPAMEEGRLDVGSGTYLNFSIEPGWLQEIGGTVDTKILSVPDDVREEWEADPGMAVESFPTDELESIADGPDEIATPVMEYNFISRTDLDYDTVYGFLDVLYENREELGNYHAVLELLEAEENMTELLFDDVPMHAAAYDFWDEHGLADGFERADEP</sequence>
<dbReference type="NCBIfam" id="TIGR02122">
    <property type="entry name" value="TRAP_TAXI"/>
    <property type="match status" value="1"/>
</dbReference>
<evidence type="ECO:0000313" key="1">
    <source>
        <dbReference type="EMBL" id="ARS90522.1"/>
    </source>
</evidence>
<protein>
    <submittedName>
        <fullName evidence="1">C4-dicarboxylate ABC transporter substrate-binding protein</fullName>
    </submittedName>
</protein>
<organism evidence="1 2">
    <name type="scientific">Natrarchaeobaculum aegyptiacum</name>
    <dbReference type="NCBI Taxonomy" id="745377"/>
    <lineage>
        <taxon>Archaea</taxon>
        <taxon>Methanobacteriati</taxon>
        <taxon>Methanobacteriota</taxon>
        <taxon>Stenosarchaea group</taxon>
        <taxon>Halobacteria</taxon>
        <taxon>Halobacteriales</taxon>
        <taxon>Natrialbaceae</taxon>
        <taxon>Natrarchaeobaculum</taxon>
    </lineage>
</organism>
<dbReference type="PANTHER" id="PTHR42941:SF1">
    <property type="entry name" value="SLL1037 PROTEIN"/>
    <property type="match status" value="1"/>
</dbReference>
<accession>A0A2Z2HTN3</accession>
<dbReference type="GeneID" id="32894978"/>
<name>A0A2Z2HTN3_9EURY</name>
<dbReference type="EMBL" id="CP019893">
    <property type="protein sequence ID" value="ARS90522.1"/>
    <property type="molecule type" value="Genomic_DNA"/>
</dbReference>